<reference evidence="2 3" key="1">
    <citation type="submission" date="2019-05" db="EMBL/GenBank/DDBJ databases">
        <title>Another draft genome of Portunus trituberculatus and its Hox gene families provides insights of decapod evolution.</title>
        <authorList>
            <person name="Jeong J.-H."/>
            <person name="Song I."/>
            <person name="Kim S."/>
            <person name="Choi T."/>
            <person name="Kim D."/>
            <person name="Ryu S."/>
            <person name="Kim W."/>
        </authorList>
    </citation>
    <scope>NUCLEOTIDE SEQUENCE [LARGE SCALE GENOMIC DNA]</scope>
    <source>
        <tissue evidence="2">Muscle</tissue>
    </source>
</reference>
<organism evidence="2 3">
    <name type="scientific">Portunus trituberculatus</name>
    <name type="common">Swimming crab</name>
    <name type="synonym">Neptunus trituberculatus</name>
    <dbReference type="NCBI Taxonomy" id="210409"/>
    <lineage>
        <taxon>Eukaryota</taxon>
        <taxon>Metazoa</taxon>
        <taxon>Ecdysozoa</taxon>
        <taxon>Arthropoda</taxon>
        <taxon>Crustacea</taxon>
        <taxon>Multicrustacea</taxon>
        <taxon>Malacostraca</taxon>
        <taxon>Eumalacostraca</taxon>
        <taxon>Eucarida</taxon>
        <taxon>Decapoda</taxon>
        <taxon>Pleocyemata</taxon>
        <taxon>Brachyura</taxon>
        <taxon>Eubrachyura</taxon>
        <taxon>Portunoidea</taxon>
        <taxon>Portunidae</taxon>
        <taxon>Portuninae</taxon>
        <taxon>Portunus</taxon>
    </lineage>
</organism>
<protein>
    <submittedName>
        <fullName evidence="2">Uncharacterized protein</fullName>
    </submittedName>
</protein>
<dbReference type="Proteomes" id="UP000324222">
    <property type="component" value="Unassembled WGS sequence"/>
</dbReference>
<evidence type="ECO:0000256" key="1">
    <source>
        <dbReference type="SAM" id="MobiDB-lite"/>
    </source>
</evidence>
<comment type="caution">
    <text evidence="2">The sequence shown here is derived from an EMBL/GenBank/DDBJ whole genome shotgun (WGS) entry which is preliminary data.</text>
</comment>
<sequence length="102" mass="11506">MPVPSSLSPLPLHISTPSPLKHNLNHSTLHTPTPQHLCPLQPTRIYNNRPRLVTGAGALLLTGLRVDRVERVERVKRMRWELHSAGEVPCLRLSPLMQTRTD</sequence>
<keyword evidence="3" id="KW-1185">Reference proteome</keyword>
<dbReference type="AlphaFoldDB" id="A0A5B7HL37"/>
<name>A0A5B7HL37_PORTR</name>
<evidence type="ECO:0000313" key="2">
    <source>
        <dbReference type="EMBL" id="MPC70295.1"/>
    </source>
</evidence>
<dbReference type="EMBL" id="VSRR010030891">
    <property type="protein sequence ID" value="MPC70295.1"/>
    <property type="molecule type" value="Genomic_DNA"/>
</dbReference>
<feature type="region of interest" description="Disordered" evidence="1">
    <location>
        <begin position="1"/>
        <end position="33"/>
    </location>
</feature>
<gene>
    <name evidence="2" type="ORF">E2C01_064539</name>
</gene>
<accession>A0A5B7HL37</accession>
<proteinExistence type="predicted"/>
<evidence type="ECO:0000313" key="3">
    <source>
        <dbReference type="Proteomes" id="UP000324222"/>
    </source>
</evidence>
<feature type="compositionally biased region" description="Low complexity" evidence="1">
    <location>
        <begin position="1"/>
        <end position="20"/>
    </location>
</feature>